<accession>F4KVT9</accession>
<feature type="transmembrane region" description="Helical" evidence="1">
    <location>
        <begin position="164"/>
        <end position="190"/>
    </location>
</feature>
<feature type="transmembrane region" description="Helical" evidence="1">
    <location>
        <begin position="261"/>
        <end position="281"/>
    </location>
</feature>
<dbReference type="Proteomes" id="UP000008461">
    <property type="component" value="Chromosome"/>
</dbReference>
<dbReference type="RefSeq" id="WP_013768043.1">
    <property type="nucleotide sequence ID" value="NC_015510.1"/>
</dbReference>
<reference evidence="2 3" key="1">
    <citation type="journal article" date="2011" name="Stand. Genomic Sci.">
        <title>Complete genome sequence of Haliscomenobacter hydrossis type strain (O).</title>
        <authorList>
            <consortium name="US DOE Joint Genome Institute (JGI-PGF)"/>
            <person name="Daligault H."/>
            <person name="Lapidus A."/>
            <person name="Zeytun A."/>
            <person name="Nolan M."/>
            <person name="Lucas S."/>
            <person name="Del Rio T.G."/>
            <person name="Tice H."/>
            <person name="Cheng J.F."/>
            <person name="Tapia R."/>
            <person name="Han C."/>
            <person name="Goodwin L."/>
            <person name="Pitluck S."/>
            <person name="Liolios K."/>
            <person name="Pagani I."/>
            <person name="Ivanova N."/>
            <person name="Huntemann M."/>
            <person name="Mavromatis K."/>
            <person name="Mikhailova N."/>
            <person name="Pati A."/>
            <person name="Chen A."/>
            <person name="Palaniappan K."/>
            <person name="Land M."/>
            <person name="Hauser L."/>
            <person name="Brambilla E.M."/>
            <person name="Rohde M."/>
            <person name="Verbarg S."/>
            <person name="Goker M."/>
            <person name="Bristow J."/>
            <person name="Eisen J.A."/>
            <person name="Markowitz V."/>
            <person name="Hugenholtz P."/>
            <person name="Kyrpides N.C."/>
            <person name="Klenk H.P."/>
            <person name="Woyke T."/>
        </authorList>
    </citation>
    <scope>NUCLEOTIDE SEQUENCE [LARGE SCALE GENOMIC DNA]</scope>
    <source>
        <strain evidence="3">ATCC 27775 / DSM 1100 / LMG 10767 / O</strain>
    </source>
</reference>
<dbReference type="OrthoDB" id="866311at2"/>
<gene>
    <name evidence="2" type="ordered locus">Halhy_5691</name>
</gene>
<evidence type="ECO:0008006" key="4">
    <source>
        <dbReference type="Google" id="ProtNLM"/>
    </source>
</evidence>
<keyword evidence="3" id="KW-1185">Reference proteome</keyword>
<protein>
    <recommendedName>
        <fullName evidence="4">Glycosyltransferase RgtA/B/C/D-like domain-containing protein</fullName>
    </recommendedName>
</protein>
<name>F4KVT9_HALH1</name>
<dbReference type="STRING" id="760192.Halhy_5691"/>
<keyword evidence="1" id="KW-1133">Transmembrane helix</keyword>
<dbReference type="AlphaFoldDB" id="F4KVT9"/>
<feature type="transmembrane region" description="Helical" evidence="1">
    <location>
        <begin position="293"/>
        <end position="310"/>
    </location>
</feature>
<keyword evidence="1" id="KW-0472">Membrane</keyword>
<organism evidence="2 3">
    <name type="scientific">Haliscomenobacter hydrossis (strain ATCC 27775 / DSM 1100 / LMG 10767 / O)</name>
    <dbReference type="NCBI Taxonomy" id="760192"/>
    <lineage>
        <taxon>Bacteria</taxon>
        <taxon>Pseudomonadati</taxon>
        <taxon>Bacteroidota</taxon>
        <taxon>Saprospiria</taxon>
        <taxon>Saprospirales</taxon>
        <taxon>Haliscomenobacteraceae</taxon>
        <taxon>Haliscomenobacter</taxon>
    </lineage>
</organism>
<evidence type="ECO:0000313" key="3">
    <source>
        <dbReference type="Proteomes" id="UP000008461"/>
    </source>
</evidence>
<feature type="transmembrane region" description="Helical" evidence="1">
    <location>
        <begin position="92"/>
        <end position="112"/>
    </location>
</feature>
<keyword evidence="1" id="KW-0812">Transmembrane</keyword>
<evidence type="ECO:0000256" key="1">
    <source>
        <dbReference type="SAM" id="Phobius"/>
    </source>
</evidence>
<feature type="transmembrane region" description="Helical" evidence="1">
    <location>
        <begin position="133"/>
        <end position="158"/>
    </location>
</feature>
<evidence type="ECO:0000313" key="2">
    <source>
        <dbReference type="EMBL" id="AEE53514.1"/>
    </source>
</evidence>
<reference key="2">
    <citation type="submission" date="2011-04" db="EMBL/GenBank/DDBJ databases">
        <title>Complete sequence of chromosome of Haliscomenobacter hydrossis DSM 1100.</title>
        <authorList>
            <consortium name="US DOE Joint Genome Institute (JGI-PGF)"/>
            <person name="Lucas S."/>
            <person name="Han J."/>
            <person name="Lapidus A."/>
            <person name="Bruce D."/>
            <person name="Goodwin L."/>
            <person name="Pitluck S."/>
            <person name="Peters L."/>
            <person name="Kyrpides N."/>
            <person name="Mavromatis K."/>
            <person name="Ivanova N."/>
            <person name="Ovchinnikova G."/>
            <person name="Pagani I."/>
            <person name="Daligault H."/>
            <person name="Detter J.C."/>
            <person name="Han C."/>
            <person name="Land M."/>
            <person name="Hauser L."/>
            <person name="Markowitz V."/>
            <person name="Cheng J.-F."/>
            <person name="Hugenholtz P."/>
            <person name="Woyke T."/>
            <person name="Wu D."/>
            <person name="Verbarg S."/>
            <person name="Frueling A."/>
            <person name="Brambilla E."/>
            <person name="Klenk H.-P."/>
            <person name="Eisen J.A."/>
        </authorList>
    </citation>
    <scope>NUCLEOTIDE SEQUENCE</scope>
    <source>
        <strain>DSM 1100</strain>
    </source>
</reference>
<feature type="transmembrane region" description="Helical" evidence="1">
    <location>
        <begin position="347"/>
        <end position="364"/>
    </location>
</feature>
<proteinExistence type="predicted"/>
<dbReference type="KEGG" id="hhy:Halhy_5691"/>
<dbReference type="eggNOG" id="COG1807">
    <property type="taxonomic scope" value="Bacteria"/>
</dbReference>
<dbReference type="PROSITE" id="PS51257">
    <property type="entry name" value="PROKAR_LIPOPROTEIN"/>
    <property type="match status" value="1"/>
</dbReference>
<feature type="transmembrane region" description="Helical" evidence="1">
    <location>
        <begin position="316"/>
        <end position="335"/>
    </location>
</feature>
<sequence length="476" mass="54484">MKKTNPAIQFKSATGAMLLRIAPVFLLLGTWSYSCQHPFFWDTVQLASRQAQWYYDQNFHYLLLPDVIDSGHPSGFGMYLALCWQVFGQNLLVSHVAMLPWLGLLLAGLFRLGRIVDQPWGKFLPLLMVLDPVVLGQCSLVSPDVVLMALFMWGLIGIMGQRRILLVFCCLGLALISLRGMMAVVVLYLYQVFSTPDQAWRKPRHWLRSALPYVPSGIFALAFLLYHTYEKTWIGFHEDSPWRESFNLVGFKGMLKNMVILIWRLLDYGRVFVVLGALVLIFTQKKLLLSNRFLPLLVIALLLQLPHFLLLQGVSAHRYLLPVFLALHLLFLGLLNQSELRSKAKSVLLATALLGLASGNLWIYPRGIAQGWDSTPAHWPHFTLRKELIQYLDQQKIPLSEVGTVFPEIGPLHWRDLNGRQDGFSPLDLEQNQYVYYSSAMNDFSDEQLEVLFQKWPRILEVKQAGLETILFKKPQ</sequence>
<feature type="transmembrane region" description="Helical" evidence="1">
    <location>
        <begin position="210"/>
        <end position="229"/>
    </location>
</feature>
<feature type="transmembrane region" description="Helical" evidence="1">
    <location>
        <begin position="12"/>
        <end position="33"/>
    </location>
</feature>
<dbReference type="HOGENOM" id="CLU_566008_0_0_10"/>
<dbReference type="EMBL" id="CP002691">
    <property type="protein sequence ID" value="AEE53514.1"/>
    <property type="molecule type" value="Genomic_DNA"/>
</dbReference>